<reference evidence="1 2" key="1">
    <citation type="submission" date="2019-04" db="EMBL/GenBank/DDBJ databases">
        <authorList>
            <person name="Liu A."/>
        </authorList>
    </citation>
    <scope>NUCLEOTIDE SEQUENCE [LARGE SCALE GENOMIC DNA]</scope>
    <source>
        <strain evidence="1 2">RZ03</strain>
    </source>
</reference>
<comment type="caution">
    <text evidence="1">The sequence shown here is derived from an EMBL/GenBank/DDBJ whole genome shotgun (WGS) entry which is preliminary data.</text>
</comment>
<dbReference type="EMBL" id="SRSO01000007">
    <property type="protein sequence ID" value="TGV03448.1"/>
    <property type="molecule type" value="Genomic_DNA"/>
</dbReference>
<evidence type="ECO:0000313" key="1">
    <source>
        <dbReference type="EMBL" id="TGV03448.1"/>
    </source>
</evidence>
<evidence type="ECO:0000313" key="2">
    <source>
        <dbReference type="Proteomes" id="UP000307602"/>
    </source>
</evidence>
<sequence length="108" mass="12848">MDKNTRFLDIKGNLILAKDLFKTKKIVLRYSESNCEDCISSEINTILNNNNELKERIILIAYYKNKRDLFVYHKEFKKKGLDNIEMYLLTENGLNVSIEKLNMPFYFV</sequence>
<dbReference type="RefSeq" id="WP_135876502.1">
    <property type="nucleotide sequence ID" value="NZ_SRSO01000007.1"/>
</dbReference>
<evidence type="ECO:0008006" key="3">
    <source>
        <dbReference type="Google" id="ProtNLM"/>
    </source>
</evidence>
<name>A0A4S1E0L7_9FLAO</name>
<accession>A0A4S1E0L7</accession>
<dbReference type="AlphaFoldDB" id="A0A4S1E0L7"/>
<dbReference type="OrthoDB" id="1443425at2"/>
<organism evidence="1 2">
    <name type="scientific">Flavivirga rizhaonensis</name>
    <dbReference type="NCBI Taxonomy" id="2559571"/>
    <lineage>
        <taxon>Bacteria</taxon>
        <taxon>Pseudomonadati</taxon>
        <taxon>Bacteroidota</taxon>
        <taxon>Flavobacteriia</taxon>
        <taxon>Flavobacteriales</taxon>
        <taxon>Flavobacteriaceae</taxon>
        <taxon>Flavivirga</taxon>
    </lineage>
</organism>
<protein>
    <recommendedName>
        <fullName evidence="3">Redoxin domain-containing protein</fullName>
    </recommendedName>
</protein>
<dbReference type="Proteomes" id="UP000307602">
    <property type="component" value="Unassembled WGS sequence"/>
</dbReference>
<gene>
    <name evidence="1" type="ORF">EM932_07180</name>
</gene>
<proteinExistence type="predicted"/>
<keyword evidence="2" id="KW-1185">Reference proteome</keyword>